<keyword evidence="8 9" id="KW-0472">Membrane</keyword>
<feature type="compositionally biased region" description="Low complexity" evidence="10">
    <location>
        <begin position="130"/>
        <end position="180"/>
    </location>
</feature>
<evidence type="ECO:0000256" key="7">
    <source>
        <dbReference type="ARBA" id="ARBA00023010"/>
    </source>
</evidence>
<keyword evidence="5 9" id="KW-0653">Protein transport</keyword>
<dbReference type="InterPro" id="IPR054384">
    <property type="entry name" value="SecDF_P1_head"/>
</dbReference>
<protein>
    <recommendedName>
        <fullName evidence="9">Protein translocase subunit SecD</fullName>
    </recommendedName>
</protein>
<evidence type="ECO:0000259" key="13">
    <source>
        <dbReference type="Pfam" id="PF22599"/>
    </source>
</evidence>
<evidence type="ECO:0000256" key="9">
    <source>
        <dbReference type="HAMAP-Rule" id="MF_01463"/>
    </source>
</evidence>
<evidence type="ECO:0000313" key="15">
    <source>
        <dbReference type="Proteomes" id="UP000749311"/>
    </source>
</evidence>
<evidence type="ECO:0000256" key="4">
    <source>
        <dbReference type="ARBA" id="ARBA00022692"/>
    </source>
</evidence>
<dbReference type="NCBIfam" id="TIGR01129">
    <property type="entry name" value="secD"/>
    <property type="match status" value="1"/>
</dbReference>
<feature type="transmembrane region" description="Helical" evidence="9">
    <location>
        <begin position="440"/>
        <end position="458"/>
    </location>
</feature>
<evidence type="ECO:0000313" key="14">
    <source>
        <dbReference type="EMBL" id="NIH56518.1"/>
    </source>
</evidence>
<comment type="similarity">
    <text evidence="9">Belongs to the SecD/SecF family. SecD subfamily.</text>
</comment>
<sequence length="608" mass="63268">MATTNDYKPGRMLLAFAAIVCLLYALMAVVGSWTPRLGLDLRGGTTITLTAAASDGGGDVPRENLEMARTIIQKRVDSLGVGEASVTIQGDNQIEVAVPNVNSDELVELVGSTAQLSFRPVIAVQQVESSTASASPSASSSSSASSDETASSGETSSSETSAPSSSATSSSEATSAPASTAERRPVPALPTEPPTPYSPRPTTPGTEEQTLDEKLGYTPTEQDAEEFYAFQCGDDFPDVSDQPLIACSQDGTAKYFLGPVIIDGDQVTDATAGVPQGQLTWVVSLSFDDEGSQTFADATEALSANQSPQNQFAIVLDGEVVSAPSVSEQITGGQAQISGGSITEDSARSLASTLRYGALPIELETSSVDTVSPTLGGNQMTAGIIAGIIGLSLVVAYSLIYYRGLTVVVVGSLVAAAIVTYAVMVLLGSAVGFALNLPGIAGAIVAIGVTADSFIVYFERIRDEIRDGHSLRHSIESGWHKARNTILMADGVQLLAAVVLYALAFGSVKGFAFTLGITTAIDLFLVVFFSHPMMTILGRTRFFGEGHKWSGFDPEHLGVSRASMLGRRASSRRRTRPDTTGGASARRSGTTTTAGGPTDNTTKEAADE</sequence>
<evidence type="ECO:0000256" key="5">
    <source>
        <dbReference type="ARBA" id="ARBA00022927"/>
    </source>
</evidence>
<dbReference type="SUPFAM" id="SSF82866">
    <property type="entry name" value="Multidrug efflux transporter AcrB transmembrane domain"/>
    <property type="match status" value="1"/>
</dbReference>
<comment type="subunit">
    <text evidence="9">Forms a complex with SecF. Part of the essential Sec protein translocation apparatus which comprises SecA, SecYEG and auxiliary proteins SecDF. Other proteins may also be involved.</text>
</comment>
<evidence type="ECO:0000256" key="6">
    <source>
        <dbReference type="ARBA" id="ARBA00022989"/>
    </source>
</evidence>
<feature type="transmembrane region" description="Helical" evidence="9">
    <location>
        <begin position="486"/>
        <end position="504"/>
    </location>
</feature>
<keyword evidence="3 9" id="KW-1003">Cell membrane</keyword>
<feature type="region of interest" description="Disordered" evidence="10">
    <location>
        <begin position="130"/>
        <end position="209"/>
    </location>
</feature>
<proteinExistence type="inferred from homology"/>
<evidence type="ECO:0000259" key="12">
    <source>
        <dbReference type="Pfam" id="PF21760"/>
    </source>
</evidence>
<keyword evidence="6 9" id="KW-1133">Transmembrane helix</keyword>
<feature type="domain" description="Protein export membrane protein SecD/SecF C-terminal" evidence="11">
    <location>
        <begin position="362"/>
        <end position="538"/>
    </location>
</feature>
<keyword evidence="4 9" id="KW-0812">Transmembrane</keyword>
<evidence type="ECO:0000256" key="8">
    <source>
        <dbReference type="ARBA" id="ARBA00023136"/>
    </source>
</evidence>
<accession>A0ABX0SDP8</accession>
<gene>
    <name evidence="9" type="primary">secD</name>
    <name evidence="14" type="ORF">FB473_001163</name>
</gene>
<evidence type="ECO:0000256" key="1">
    <source>
        <dbReference type="ARBA" id="ARBA00004651"/>
    </source>
</evidence>
<dbReference type="InterPro" id="IPR048634">
    <property type="entry name" value="SecD_SecF_C"/>
</dbReference>
<feature type="region of interest" description="Disordered" evidence="10">
    <location>
        <begin position="564"/>
        <end position="608"/>
    </location>
</feature>
<dbReference type="InterPro" id="IPR048631">
    <property type="entry name" value="SecD_1st"/>
</dbReference>
<dbReference type="EMBL" id="JAAMOZ010000001">
    <property type="protein sequence ID" value="NIH56518.1"/>
    <property type="molecule type" value="Genomic_DNA"/>
</dbReference>
<keyword evidence="7 9" id="KW-0811">Translocation</keyword>
<evidence type="ECO:0000259" key="11">
    <source>
        <dbReference type="Pfam" id="PF02355"/>
    </source>
</evidence>
<dbReference type="InterPro" id="IPR005791">
    <property type="entry name" value="SecD"/>
</dbReference>
<feature type="domain" description="Protein translocase subunit SecDF P1" evidence="12">
    <location>
        <begin position="66"/>
        <end position="121"/>
    </location>
</feature>
<dbReference type="HAMAP" id="MF_01463_B">
    <property type="entry name" value="SecD_B"/>
    <property type="match status" value="1"/>
</dbReference>
<dbReference type="PANTHER" id="PTHR30081">
    <property type="entry name" value="PROTEIN-EXPORT MEMBRANE PROTEIN SEC"/>
    <property type="match status" value="1"/>
</dbReference>
<comment type="caution">
    <text evidence="14">The sequence shown here is derived from an EMBL/GenBank/DDBJ whole genome shotgun (WGS) entry which is preliminary data.</text>
</comment>
<feature type="transmembrane region" description="Helical" evidence="9">
    <location>
        <begin position="510"/>
        <end position="529"/>
    </location>
</feature>
<dbReference type="Gene3D" id="3.30.1360.200">
    <property type="match status" value="1"/>
</dbReference>
<comment type="subcellular location">
    <subcellularLocation>
        <location evidence="1 9">Cell membrane</location>
        <topology evidence="1 9">Multi-pass membrane protein</topology>
    </subcellularLocation>
</comment>
<evidence type="ECO:0000256" key="2">
    <source>
        <dbReference type="ARBA" id="ARBA00022448"/>
    </source>
</evidence>
<dbReference type="NCBIfam" id="TIGR00916">
    <property type="entry name" value="2A0604s01"/>
    <property type="match status" value="1"/>
</dbReference>
<dbReference type="Gene3D" id="3.30.70.3220">
    <property type="match status" value="1"/>
</dbReference>
<feature type="transmembrane region" description="Helical" evidence="9">
    <location>
        <begin position="12"/>
        <end position="33"/>
    </location>
</feature>
<organism evidence="14 15">
    <name type="scientific">Brooklawnia cerclae</name>
    <dbReference type="NCBI Taxonomy" id="349934"/>
    <lineage>
        <taxon>Bacteria</taxon>
        <taxon>Bacillati</taxon>
        <taxon>Actinomycetota</taxon>
        <taxon>Actinomycetes</taxon>
        <taxon>Propionibacteriales</taxon>
        <taxon>Propionibacteriaceae</taxon>
        <taxon>Brooklawnia</taxon>
    </lineage>
</organism>
<feature type="domain" description="SecDF P1 head subdomain" evidence="13">
    <location>
        <begin position="252"/>
        <end position="361"/>
    </location>
</feature>
<comment type="function">
    <text evidence="9">Part of the Sec protein translocase complex. Interacts with the SecYEG preprotein conducting channel. SecDF uses the proton motive force (PMF) to complete protein translocation after the ATP-dependent function of SecA.</text>
</comment>
<evidence type="ECO:0000256" key="10">
    <source>
        <dbReference type="SAM" id="MobiDB-lite"/>
    </source>
</evidence>
<keyword evidence="2 9" id="KW-0813">Transport</keyword>
<dbReference type="InterPro" id="IPR055344">
    <property type="entry name" value="SecD_SecF_C_bact"/>
</dbReference>
<dbReference type="PANTHER" id="PTHR30081:SF1">
    <property type="entry name" value="PROTEIN TRANSLOCASE SUBUNIT SECD"/>
    <property type="match status" value="1"/>
</dbReference>
<feature type="compositionally biased region" description="Pro residues" evidence="10">
    <location>
        <begin position="187"/>
        <end position="202"/>
    </location>
</feature>
<keyword evidence="15" id="KW-1185">Reference proteome</keyword>
<feature type="compositionally biased region" description="Low complexity" evidence="10">
    <location>
        <begin position="578"/>
        <end position="596"/>
    </location>
</feature>
<dbReference type="InterPro" id="IPR022813">
    <property type="entry name" value="SecD/SecF_arch_bac"/>
</dbReference>
<reference evidence="14 15" key="1">
    <citation type="submission" date="2020-02" db="EMBL/GenBank/DDBJ databases">
        <title>Sequencing the genomes of 1000 actinobacteria strains.</title>
        <authorList>
            <person name="Klenk H.-P."/>
        </authorList>
    </citation>
    <scope>NUCLEOTIDE SEQUENCE [LARGE SCALE GENOMIC DNA]</scope>
    <source>
        <strain evidence="14 15">DSM 19609</strain>
    </source>
</reference>
<dbReference type="Pfam" id="PF21760">
    <property type="entry name" value="SecD_1st"/>
    <property type="match status" value="1"/>
</dbReference>
<name>A0ABX0SDP8_9ACTN</name>
<evidence type="ECO:0000256" key="3">
    <source>
        <dbReference type="ARBA" id="ARBA00022475"/>
    </source>
</evidence>
<feature type="transmembrane region" description="Helical" evidence="9">
    <location>
        <begin position="407"/>
        <end position="434"/>
    </location>
</feature>
<dbReference type="RefSeq" id="WP_376837192.1">
    <property type="nucleotide sequence ID" value="NZ_BAAAOO010000015.1"/>
</dbReference>
<dbReference type="Proteomes" id="UP000749311">
    <property type="component" value="Unassembled WGS sequence"/>
</dbReference>
<dbReference type="Gene3D" id="1.20.1640.10">
    <property type="entry name" value="Multidrug efflux transporter AcrB transmembrane domain"/>
    <property type="match status" value="1"/>
</dbReference>
<feature type="transmembrane region" description="Helical" evidence="9">
    <location>
        <begin position="380"/>
        <end position="400"/>
    </location>
</feature>
<dbReference type="Pfam" id="PF02355">
    <property type="entry name" value="SecD_SecF_C"/>
    <property type="match status" value="1"/>
</dbReference>
<dbReference type="Pfam" id="PF22599">
    <property type="entry name" value="SecDF_P1_head"/>
    <property type="match status" value="1"/>
</dbReference>